<sequence length="254" mass="28174">MNELARQKYLNALGIDGYMPRVVLPHAPAPIPCAMPEYVEPAPADTLVQPTAPSSAPQARTTPTASAEPVGKVLADMGVSSDRKPLQTPLRQAASGVKTLHLHLWRPNANLLVLDEHEPGSALPKEALLTNILRVMQRINRPIEAAERIRCPINDDLAKLYSQSDLEEELKAWLNEELIKTTDSELWIFGLRPAKYLSTEASTPKAAFTHFQVACYGETTQERDALALPSLTELLHNPELKRQLWRALQARVSQ</sequence>
<keyword evidence="3" id="KW-1185">Reference proteome</keyword>
<gene>
    <name evidence="2" type="ORF">SCD92_01350</name>
</gene>
<dbReference type="EMBL" id="JAXAFO010000001">
    <property type="protein sequence ID" value="MDX6847984.1"/>
    <property type="molecule type" value="Genomic_DNA"/>
</dbReference>
<feature type="region of interest" description="Disordered" evidence="1">
    <location>
        <begin position="45"/>
        <end position="71"/>
    </location>
</feature>
<name>A0ABU4RTI9_9GAMM</name>
<comment type="caution">
    <text evidence="2">The sequence shown here is derived from an EMBL/GenBank/DDBJ whole genome shotgun (WGS) entry which is preliminary data.</text>
</comment>
<accession>A0ABU4RTI9</accession>
<feature type="compositionally biased region" description="Polar residues" evidence="1">
    <location>
        <begin position="48"/>
        <end position="65"/>
    </location>
</feature>
<dbReference type="Proteomes" id="UP001273505">
    <property type="component" value="Unassembled WGS sequence"/>
</dbReference>
<evidence type="ECO:0000256" key="1">
    <source>
        <dbReference type="SAM" id="MobiDB-lite"/>
    </source>
</evidence>
<proteinExistence type="predicted"/>
<organism evidence="2 3">
    <name type="scientific">Gilvimarinus gilvus</name>
    <dbReference type="NCBI Taxonomy" id="3058038"/>
    <lineage>
        <taxon>Bacteria</taxon>
        <taxon>Pseudomonadati</taxon>
        <taxon>Pseudomonadota</taxon>
        <taxon>Gammaproteobacteria</taxon>
        <taxon>Cellvibrionales</taxon>
        <taxon>Cellvibrionaceae</taxon>
        <taxon>Gilvimarinus</taxon>
    </lineage>
</organism>
<protein>
    <submittedName>
        <fullName evidence="2">Uncharacterized protein</fullName>
    </submittedName>
</protein>
<dbReference type="RefSeq" id="WP_302724578.1">
    <property type="nucleotide sequence ID" value="NZ_JAULRU010000797.1"/>
</dbReference>
<evidence type="ECO:0000313" key="2">
    <source>
        <dbReference type="EMBL" id="MDX6847984.1"/>
    </source>
</evidence>
<reference evidence="2 3" key="1">
    <citation type="submission" date="2023-11" db="EMBL/GenBank/DDBJ databases">
        <title>Gilvimarinus fulvus sp. nov., isolated from the surface of Kelp.</title>
        <authorList>
            <person name="Sun Y.Y."/>
            <person name="Gong Y."/>
            <person name="Du Z.J."/>
        </authorList>
    </citation>
    <scope>NUCLEOTIDE SEQUENCE [LARGE SCALE GENOMIC DNA]</scope>
    <source>
        <strain evidence="2 3">SDUM040013</strain>
    </source>
</reference>
<evidence type="ECO:0000313" key="3">
    <source>
        <dbReference type="Proteomes" id="UP001273505"/>
    </source>
</evidence>